<gene>
    <name evidence="1" type="ORF">LR48_Vigan10g166300</name>
</gene>
<sequence>MHKFNIGVNFTSSYSTAKKRYVVARPKRVQSRLIRNIDRYEMARLVSLSGLELEGARIALLSQFSYSQLSSAATKLQAITLFRALASNPDIRSIDICRSGKKVVWSRNPITEGFR</sequence>
<dbReference type="AlphaFoldDB" id="A0A0L9VL29"/>
<dbReference type="Gramene" id="KOM55771">
    <property type="protein sequence ID" value="KOM55771"/>
    <property type="gene ID" value="LR48_Vigan10g166300"/>
</dbReference>
<accession>A0A0L9VL29</accession>
<evidence type="ECO:0000313" key="1">
    <source>
        <dbReference type="EMBL" id="KOM55771.1"/>
    </source>
</evidence>
<proteinExistence type="predicted"/>
<organism evidence="1 2">
    <name type="scientific">Phaseolus angularis</name>
    <name type="common">Azuki bean</name>
    <name type="synonym">Vigna angularis</name>
    <dbReference type="NCBI Taxonomy" id="3914"/>
    <lineage>
        <taxon>Eukaryota</taxon>
        <taxon>Viridiplantae</taxon>
        <taxon>Streptophyta</taxon>
        <taxon>Embryophyta</taxon>
        <taxon>Tracheophyta</taxon>
        <taxon>Spermatophyta</taxon>
        <taxon>Magnoliopsida</taxon>
        <taxon>eudicotyledons</taxon>
        <taxon>Gunneridae</taxon>
        <taxon>Pentapetalae</taxon>
        <taxon>rosids</taxon>
        <taxon>fabids</taxon>
        <taxon>Fabales</taxon>
        <taxon>Fabaceae</taxon>
        <taxon>Papilionoideae</taxon>
        <taxon>50 kb inversion clade</taxon>
        <taxon>NPAAA clade</taxon>
        <taxon>indigoferoid/millettioid clade</taxon>
        <taxon>Phaseoleae</taxon>
        <taxon>Vigna</taxon>
    </lineage>
</organism>
<reference evidence="2" key="1">
    <citation type="journal article" date="2015" name="Proc. Natl. Acad. Sci. U.S.A.">
        <title>Genome sequencing of adzuki bean (Vigna angularis) provides insight into high starch and low fat accumulation and domestication.</title>
        <authorList>
            <person name="Yang K."/>
            <person name="Tian Z."/>
            <person name="Chen C."/>
            <person name="Luo L."/>
            <person name="Zhao B."/>
            <person name="Wang Z."/>
            <person name="Yu L."/>
            <person name="Li Y."/>
            <person name="Sun Y."/>
            <person name="Li W."/>
            <person name="Chen Y."/>
            <person name="Li Y."/>
            <person name="Zhang Y."/>
            <person name="Ai D."/>
            <person name="Zhao J."/>
            <person name="Shang C."/>
            <person name="Ma Y."/>
            <person name="Wu B."/>
            <person name="Wang M."/>
            <person name="Gao L."/>
            <person name="Sun D."/>
            <person name="Zhang P."/>
            <person name="Guo F."/>
            <person name="Wang W."/>
            <person name="Li Y."/>
            <person name="Wang J."/>
            <person name="Varshney R.K."/>
            <person name="Wang J."/>
            <person name="Ling H.Q."/>
            <person name="Wan P."/>
        </authorList>
    </citation>
    <scope>NUCLEOTIDE SEQUENCE</scope>
    <source>
        <strain evidence="2">cv. Jingnong 6</strain>
    </source>
</reference>
<protein>
    <submittedName>
        <fullName evidence="1">Uncharacterized protein</fullName>
    </submittedName>
</protein>
<dbReference type="Proteomes" id="UP000053144">
    <property type="component" value="Chromosome 10"/>
</dbReference>
<dbReference type="EMBL" id="CM003380">
    <property type="protein sequence ID" value="KOM55771.1"/>
    <property type="molecule type" value="Genomic_DNA"/>
</dbReference>
<name>A0A0L9VL29_PHAAN</name>
<evidence type="ECO:0000313" key="2">
    <source>
        <dbReference type="Proteomes" id="UP000053144"/>
    </source>
</evidence>